<keyword evidence="2" id="KW-1185">Reference proteome</keyword>
<dbReference type="Proteomes" id="UP000664163">
    <property type="component" value="Unassembled WGS sequence"/>
</dbReference>
<evidence type="ECO:0000313" key="2">
    <source>
        <dbReference type="Proteomes" id="UP000664163"/>
    </source>
</evidence>
<gene>
    <name evidence="1" type="ORF">J0X13_04380</name>
</gene>
<protein>
    <submittedName>
        <fullName evidence="1">GLPGLI family protein</fullName>
    </submittedName>
</protein>
<reference evidence="1 2" key="1">
    <citation type="submission" date="2021-03" db="EMBL/GenBank/DDBJ databases">
        <title>Muricauda sp. CAU 1631 isolated from Incheon.</title>
        <authorList>
            <person name="Kim W."/>
        </authorList>
    </citation>
    <scope>NUCLEOTIDE SEQUENCE [LARGE SCALE GENOMIC DNA]</scope>
    <source>
        <strain evidence="1 2">CAU 1631</strain>
    </source>
</reference>
<dbReference type="NCBIfam" id="TIGR01200">
    <property type="entry name" value="GLPGLI"/>
    <property type="match status" value="1"/>
</dbReference>
<name>A0ABS3EUD8_9FLAO</name>
<dbReference type="RefSeq" id="WP_207070228.1">
    <property type="nucleotide sequence ID" value="NZ_JAFLND010000001.1"/>
</dbReference>
<dbReference type="EMBL" id="JAFLND010000001">
    <property type="protein sequence ID" value="MBO0329770.1"/>
    <property type="molecule type" value="Genomic_DNA"/>
</dbReference>
<sequence length="263" mass="30258">MKYIIFCVILFFLTSAWSQSKGLVYYGHIESPGMRSAAGPDLNAYLVFDENESYYVTAKDSLESSVNETTVVTGSDGQTTVYSGGSNSFQYGKQVYFNRGSDSLWWNQRFKGNIYVAESRPKIEWKLINQTKKFGDLTAFKATGEFRGRNYTAWYIREIPVPYGPWKLQGLPGLIVEAYDDRKEMFIYFKSFEFPTNNQTPISKVQRASNDSQCWMTIHEFKDMLVESLERAYNKTVIMSERYGGGAPERPVFSDVYIESFEN</sequence>
<proteinExistence type="predicted"/>
<organism evidence="1 2">
    <name type="scientific">[Muricauda] lutisoli</name>
    <dbReference type="NCBI Taxonomy" id="2816035"/>
    <lineage>
        <taxon>Bacteria</taxon>
        <taxon>Pseudomonadati</taxon>
        <taxon>Bacteroidota</taxon>
        <taxon>Flavobacteriia</taxon>
        <taxon>Flavobacteriales</taxon>
        <taxon>Flavobacteriaceae</taxon>
        <taxon>Allomuricauda</taxon>
    </lineage>
</organism>
<comment type="caution">
    <text evidence="1">The sequence shown here is derived from an EMBL/GenBank/DDBJ whole genome shotgun (WGS) entry which is preliminary data.</text>
</comment>
<evidence type="ECO:0000313" key="1">
    <source>
        <dbReference type="EMBL" id="MBO0329770.1"/>
    </source>
</evidence>
<dbReference type="Pfam" id="PF09697">
    <property type="entry name" value="Porph_ging"/>
    <property type="match status" value="1"/>
</dbReference>
<accession>A0ABS3EUD8</accession>
<dbReference type="InterPro" id="IPR005901">
    <property type="entry name" value="GLPGLI"/>
</dbReference>